<dbReference type="Pfam" id="PF00884">
    <property type="entry name" value="Sulfatase"/>
    <property type="match status" value="1"/>
</dbReference>
<dbReference type="AlphaFoldDB" id="A0A0F8YYK2"/>
<proteinExistence type="inferred from homology"/>
<dbReference type="CDD" id="cd16022">
    <property type="entry name" value="sulfatase_like"/>
    <property type="match status" value="1"/>
</dbReference>
<evidence type="ECO:0000259" key="3">
    <source>
        <dbReference type="Pfam" id="PF00884"/>
    </source>
</evidence>
<feature type="non-terminal residue" evidence="4">
    <location>
        <position position="334"/>
    </location>
</feature>
<evidence type="ECO:0000313" key="4">
    <source>
        <dbReference type="EMBL" id="KKK86483.1"/>
    </source>
</evidence>
<dbReference type="InterPro" id="IPR000917">
    <property type="entry name" value="Sulfatase_N"/>
</dbReference>
<comment type="caution">
    <text evidence="4">The sequence shown here is derived from an EMBL/GenBank/DDBJ whole genome shotgun (WGS) entry which is preliminary data.</text>
</comment>
<accession>A0A0F8YYK2</accession>
<dbReference type="PANTHER" id="PTHR42693:SF53">
    <property type="entry name" value="ENDO-4-O-SULFATASE"/>
    <property type="match status" value="1"/>
</dbReference>
<sequence>MRNIYWLLVGLLLIPVGCTGPYTPPNILVIISDQHSGLLMNQTGYQYLDTPGINKIAEQGVTFTRSYCTYPVCVAARASFMTGMMPSKSSGNLTSYKSIGKTMLDAGYETAYFGKWHVGRSKMDKVSDWHGFETYQDLRRDTKTKELTVDFLKQDRERPFFLMTSFLNPHDCCELARNIAGLGDDYRDGPVEEHMDLEFCPPLPANFDIPPDEAEGFSTRRLPDSSDHTNYGKHPVKYWTETEWRQYMYGYDRLVEKVDAHILDVMNTLEAEGLLENTLVIYTSDHGDGHASHQWNQKMTFYEESINIPFIVSWKGHTIAGRIDEETLVSNGLD</sequence>
<reference evidence="4" key="1">
    <citation type="journal article" date="2015" name="Nature">
        <title>Complex archaea that bridge the gap between prokaryotes and eukaryotes.</title>
        <authorList>
            <person name="Spang A."/>
            <person name="Saw J.H."/>
            <person name="Jorgensen S.L."/>
            <person name="Zaremba-Niedzwiedzka K."/>
            <person name="Martijn J."/>
            <person name="Lind A.E."/>
            <person name="van Eijk R."/>
            <person name="Schleper C."/>
            <person name="Guy L."/>
            <person name="Ettema T.J."/>
        </authorList>
    </citation>
    <scope>NUCLEOTIDE SEQUENCE</scope>
</reference>
<name>A0A0F8YYK2_9ZZZZ</name>
<evidence type="ECO:0000256" key="2">
    <source>
        <dbReference type="ARBA" id="ARBA00022801"/>
    </source>
</evidence>
<evidence type="ECO:0000256" key="1">
    <source>
        <dbReference type="ARBA" id="ARBA00008779"/>
    </source>
</evidence>
<dbReference type="SUPFAM" id="SSF53649">
    <property type="entry name" value="Alkaline phosphatase-like"/>
    <property type="match status" value="1"/>
</dbReference>
<dbReference type="PANTHER" id="PTHR42693">
    <property type="entry name" value="ARYLSULFATASE FAMILY MEMBER"/>
    <property type="match status" value="1"/>
</dbReference>
<comment type="similarity">
    <text evidence="1">Belongs to the sulfatase family.</text>
</comment>
<keyword evidence="2" id="KW-0378">Hydrolase</keyword>
<gene>
    <name evidence="4" type="ORF">LCGC14_2762780</name>
</gene>
<protein>
    <recommendedName>
        <fullName evidence="3">Sulfatase N-terminal domain-containing protein</fullName>
    </recommendedName>
</protein>
<dbReference type="InterPro" id="IPR050738">
    <property type="entry name" value="Sulfatase"/>
</dbReference>
<organism evidence="4">
    <name type="scientific">marine sediment metagenome</name>
    <dbReference type="NCBI Taxonomy" id="412755"/>
    <lineage>
        <taxon>unclassified sequences</taxon>
        <taxon>metagenomes</taxon>
        <taxon>ecological metagenomes</taxon>
    </lineage>
</organism>
<dbReference type="EMBL" id="LAZR01050824">
    <property type="protein sequence ID" value="KKK86483.1"/>
    <property type="molecule type" value="Genomic_DNA"/>
</dbReference>
<dbReference type="InterPro" id="IPR017850">
    <property type="entry name" value="Alkaline_phosphatase_core_sf"/>
</dbReference>
<feature type="domain" description="Sulfatase N-terminal" evidence="3">
    <location>
        <begin position="25"/>
        <end position="320"/>
    </location>
</feature>
<dbReference type="GO" id="GO:0004065">
    <property type="term" value="F:arylsulfatase activity"/>
    <property type="evidence" value="ECO:0007669"/>
    <property type="project" value="TreeGrafter"/>
</dbReference>
<dbReference type="Gene3D" id="3.40.720.10">
    <property type="entry name" value="Alkaline Phosphatase, subunit A"/>
    <property type="match status" value="1"/>
</dbReference>